<dbReference type="GO" id="GO:0005829">
    <property type="term" value="C:cytosol"/>
    <property type="evidence" value="ECO:0007669"/>
    <property type="project" value="TreeGrafter"/>
</dbReference>
<evidence type="ECO:0000256" key="8">
    <source>
        <dbReference type="ARBA" id="ARBA00047984"/>
    </source>
</evidence>
<evidence type="ECO:0000256" key="4">
    <source>
        <dbReference type="ARBA" id="ARBA00022806"/>
    </source>
</evidence>
<evidence type="ECO:0000256" key="9">
    <source>
        <dbReference type="RuleBase" id="RU000492"/>
    </source>
</evidence>
<dbReference type="HOGENOM" id="CLU_003041_1_4_1"/>
<comment type="catalytic activity">
    <reaction evidence="8">
        <text>ATP + H2O = ADP + phosphate + H(+)</text>
        <dbReference type="Rhea" id="RHEA:13065"/>
        <dbReference type="ChEBI" id="CHEBI:15377"/>
        <dbReference type="ChEBI" id="CHEBI:15378"/>
        <dbReference type="ChEBI" id="CHEBI:30616"/>
        <dbReference type="ChEBI" id="CHEBI:43474"/>
        <dbReference type="ChEBI" id="CHEBI:456216"/>
        <dbReference type="EC" id="3.6.4.13"/>
    </reaction>
</comment>
<dbReference type="EMBL" id="KN837160">
    <property type="protein sequence ID" value="KIJ38491.1"/>
    <property type="molecule type" value="Genomic_DNA"/>
</dbReference>
<dbReference type="PROSITE" id="PS00039">
    <property type="entry name" value="DEAD_ATP_HELICASE"/>
    <property type="match status" value="1"/>
</dbReference>
<protein>
    <recommendedName>
        <fullName evidence="1">RNA helicase</fullName>
        <ecNumber evidence="1">3.6.4.13</ecNumber>
    </recommendedName>
</protein>
<dbReference type="InterPro" id="IPR050079">
    <property type="entry name" value="DEAD_box_RNA_helicase"/>
</dbReference>
<dbReference type="PROSITE" id="PS51194">
    <property type="entry name" value="HELICASE_CTER"/>
    <property type="match status" value="1"/>
</dbReference>
<proteinExistence type="inferred from homology"/>
<keyword evidence="14" id="KW-1185">Reference proteome</keyword>
<dbReference type="PANTHER" id="PTHR47959:SF15">
    <property type="entry name" value="RNA HELICASE"/>
    <property type="match status" value="1"/>
</dbReference>
<dbReference type="Proteomes" id="UP000054279">
    <property type="component" value="Unassembled WGS sequence"/>
</dbReference>
<dbReference type="InterPro" id="IPR044764">
    <property type="entry name" value="DDX52/Rok1_DEADc"/>
</dbReference>
<dbReference type="SUPFAM" id="SSF52540">
    <property type="entry name" value="P-loop containing nucleoside triphosphate hydrolases"/>
    <property type="match status" value="1"/>
</dbReference>
<comment type="similarity">
    <text evidence="7">Belongs to the DEAD box helicase family. DDX52/ROK1 subfamily.</text>
</comment>
<dbReference type="InterPro" id="IPR000629">
    <property type="entry name" value="RNA-helicase_DEAD-box_CS"/>
</dbReference>
<dbReference type="Pfam" id="PF00271">
    <property type="entry name" value="Helicase_C"/>
    <property type="match status" value="1"/>
</dbReference>
<feature type="region of interest" description="Disordered" evidence="10">
    <location>
        <begin position="532"/>
        <end position="602"/>
    </location>
</feature>
<feature type="compositionally biased region" description="Basic and acidic residues" evidence="10">
    <location>
        <begin position="63"/>
        <end position="91"/>
    </location>
</feature>
<evidence type="ECO:0000256" key="10">
    <source>
        <dbReference type="SAM" id="MobiDB-lite"/>
    </source>
</evidence>
<organism evidence="13 14">
    <name type="scientific">Sphaerobolus stellatus (strain SS14)</name>
    <dbReference type="NCBI Taxonomy" id="990650"/>
    <lineage>
        <taxon>Eukaryota</taxon>
        <taxon>Fungi</taxon>
        <taxon>Dikarya</taxon>
        <taxon>Basidiomycota</taxon>
        <taxon>Agaricomycotina</taxon>
        <taxon>Agaricomycetes</taxon>
        <taxon>Phallomycetidae</taxon>
        <taxon>Geastrales</taxon>
        <taxon>Sphaerobolaceae</taxon>
        <taxon>Sphaerobolus</taxon>
    </lineage>
</organism>
<dbReference type="GO" id="GO:0005524">
    <property type="term" value="F:ATP binding"/>
    <property type="evidence" value="ECO:0007669"/>
    <property type="project" value="UniProtKB-KW"/>
</dbReference>
<feature type="domain" description="Helicase C-terminal" evidence="12">
    <location>
        <begin position="378"/>
        <end position="525"/>
    </location>
</feature>
<evidence type="ECO:0000259" key="11">
    <source>
        <dbReference type="PROSITE" id="PS51192"/>
    </source>
</evidence>
<evidence type="ECO:0000256" key="6">
    <source>
        <dbReference type="ARBA" id="ARBA00022884"/>
    </source>
</evidence>
<feature type="compositionally biased region" description="Basic and acidic residues" evidence="10">
    <location>
        <begin position="551"/>
        <end position="561"/>
    </location>
</feature>
<dbReference type="GO" id="GO:0030490">
    <property type="term" value="P:maturation of SSU-rRNA"/>
    <property type="evidence" value="ECO:0007669"/>
    <property type="project" value="InterPro"/>
</dbReference>
<dbReference type="InterPro" id="IPR011545">
    <property type="entry name" value="DEAD/DEAH_box_helicase_dom"/>
</dbReference>
<reference evidence="13 14" key="1">
    <citation type="submission" date="2014-06" db="EMBL/GenBank/DDBJ databases">
        <title>Evolutionary Origins and Diversification of the Mycorrhizal Mutualists.</title>
        <authorList>
            <consortium name="DOE Joint Genome Institute"/>
            <consortium name="Mycorrhizal Genomics Consortium"/>
            <person name="Kohler A."/>
            <person name="Kuo A."/>
            <person name="Nagy L.G."/>
            <person name="Floudas D."/>
            <person name="Copeland A."/>
            <person name="Barry K.W."/>
            <person name="Cichocki N."/>
            <person name="Veneault-Fourrey C."/>
            <person name="LaButti K."/>
            <person name="Lindquist E.A."/>
            <person name="Lipzen A."/>
            <person name="Lundell T."/>
            <person name="Morin E."/>
            <person name="Murat C."/>
            <person name="Riley R."/>
            <person name="Ohm R."/>
            <person name="Sun H."/>
            <person name="Tunlid A."/>
            <person name="Henrissat B."/>
            <person name="Grigoriev I.V."/>
            <person name="Hibbett D.S."/>
            <person name="Martin F."/>
        </authorList>
    </citation>
    <scope>NUCLEOTIDE SEQUENCE [LARGE SCALE GENOMIC DNA]</scope>
    <source>
        <strain evidence="13 14">SS14</strain>
    </source>
</reference>
<feature type="region of interest" description="Disordered" evidence="10">
    <location>
        <begin position="19"/>
        <end position="120"/>
    </location>
</feature>
<evidence type="ECO:0000313" key="13">
    <source>
        <dbReference type="EMBL" id="KIJ38491.1"/>
    </source>
</evidence>
<gene>
    <name evidence="13" type="ORF">M422DRAFT_231241</name>
</gene>
<dbReference type="GO" id="GO:0003723">
    <property type="term" value="F:RNA binding"/>
    <property type="evidence" value="ECO:0007669"/>
    <property type="project" value="UniProtKB-KW"/>
</dbReference>
<dbReference type="Gene3D" id="3.40.50.300">
    <property type="entry name" value="P-loop containing nucleotide triphosphate hydrolases"/>
    <property type="match status" value="2"/>
</dbReference>
<evidence type="ECO:0000256" key="5">
    <source>
        <dbReference type="ARBA" id="ARBA00022840"/>
    </source>
</evidence>
<keyword evidence="6" id="KW-0694">RNA-binding</keyword>
<dbReference type="Pfam" id="PF00270">
    <property type="entry name" value="DEAD"/>
    <property type="match status" value="1"/>
</dbReference>
<dbReference type="InterPro" id="IPR014001">
    <property type="entry name" value="Helicase_ATP-bd"/>
</dbReference>
<dbReference type="InterPro" id="IPR027417">
    <property type="entry name" value="P-loop_NTPase"/>
</dbReference>
<dbReference type="CDD" id="cd17957">
    <property type="entry name" value="DEADc_DDX52"/>
    <property type="match status" value="1"/>
</dbReference>
<name>A0A0C9VLN5_SPHS4</name>
<dbReference type="SMART" id="SM00490">
    <property type="entry name" value="HELICc"/>
    <property type="match status" value="1"/>
</dbReference>
<dbReference type="PANTHER" id="PTHR47959">
    <property type="entry name" value="ATP-DEPENDENT RNA HELICASE RHLE-RELATED"/>
    <property type="match status" value="1"/>
</dbReference>
<dbReference type="OrthoDB" id="360161at2759"/>
<dbReference type="PROSITE" id="PS51192">
    <property type="entry name" value="HELICASE_ATP_BIND_1"/>
    <property type="match status" value="1"/>
</dbReference>
<feature type="domain" description="Helicase ATP-binding" evidence="11">
    <location>
        <begin position="160"/>
        <end position="340"/>
    </location>
</feature>
<keyword evidence="3 9" id="KW-0378">Hydrolase</keyword>
<dbReference type="GO" id="GO:0016787">
    <property type="term" value="F:hydrolase activity"/>
    <property type="evidence" value="ECO:0007669"/>
    <property type="project" value="UniProtKB-KW"/>
</dbReference>
<keyword evidence="4 9" id="KW-0347">Helicase</keyword>
<evidence type="ECO:0000313" key="14">
    <source>
        <dbReference type="Proteomes" id="UP000054279"/>
    </source>
</evidence>
<dbReference type="EC" id="3.6.4.13" evidence="1"/>
<dbReference type="InterPro" id="IPR001650">
    <property type="entry name" value="Helicase_C-like"/>
</dbReference>
<evidence type="ECO:0000256" key="3">
    <source>
        <dbReference type="ARBA" id="ARBA00022801"/>
    </source>
</evidence>
<dbReference type="GO" id="GO:0003724">
    <property type="term" value="F:RNA helicase activity"/>
    <property type="evidence" value="ECO:0007669"/>
    <property type="project" value="UniProtKB-EC"/>
</dbReference>
<evidence type="ECO:0000259" key="12">
    <source>
        <dbReference type="PROSITE" id="PS51194"/>
    </source>
</evidence>
<keyword evidence="2 9" id="KW-0547">Nucleotide-binding</keyword>
<dbReference type="CDD" id="cd18787">
    <property type="entry name" value="SF2_C_DEAD"/>
    <property type="match status" value="1"/>
</dbReference>
<dbReference type="AlphaFoldDB" id="A0A0C9VLN5"/>
<keyword evidence="5 9" id="KW-0067">ATP-binding</keyword>
<evidence type="ECO:0000256" key="1">
    <source>
        <dbReference type="ARBA" id="ARBA00012552"/>
    </source>
</evidence>
<accession>A0A0C9VLN5</accession>
<evidence type="ECO:0000256" key="2">
    <source>
        <dbReference type="ARBA" id="ARBA00022741"/>
    </source>
</evidence>
<evidence type="ECO:0000256" key="7">
    <source>
        <dbReference type="ARBA" id="ARBA00024355"/>
    </source>
</evidence>
<dbReference type="SMART" id="SM00487">
    <property type="entry name" value="DEXDc"/>
    <property type="match status" value="1"/>
</dbReference>
<sequence>MEAFQLLSKGGVKFNRKRFEGDVKLFQPTKNADKGKQPEAPTNELPPELDFFRYAKTNVPAKRKAEDKTKEEKKKEKAHGNDDKSDAESSRGKRRKIEDEDTPEVPKASKQRVTAKGKDVPAAVETFHELRDRYECPQLLLANLEKNGWKTPTGIQAYGVPILMEKRDVAAISPTGTGKTLAYLIPMISLLGTPISQSSSEDKGKGVRGLVLAPTRELAGQIYNECLKLCQGRKWRIVLYSKATAATLSNKEVRDKTDIIISTPMRLVASLKESKIELANVRHLILDEADRMLDAEFFPQIEEVVESCTHPSLQKAIFSATLPAGAEQVAMKMLKNPIRVVVGLKDTPLPLIRQSLVYVADESSKLPSLVSYLTDTSSLPTAATAPPRWAPPILIFTSTQPRATSLTTQLILHNIPNVDVLHASLTNKQREDVVHRMRMGECWVLVCTEVVARGMDFKGVKGVINYDWPMTVQSYVHRIGRTGRAGNEGFAVTYWTDEDAPYLKTIANVLLQSGSPVPDWILKLPKPSAIRKRQMGKVKRGDDVDPSASIGRKDAIKKRDMVLGSKRRKEKEESGKGKWKKPSTEGGEGGQGKAEWSGFGEV</sequence>